<proteinExistence type="predicted"/>
<evidence type="ECO:0000313" key="1">
    <source>
        <dbReference type="EMBL" id="KAJ0102292.1"/>
    </source>
</evidence>
<evidence type="ECO:0000313" key="2">
    <source>
        <dbReference type="Proteomes" id="UP001164250"/>
    </source>
</evidence>
<dbReference type="EMBL" id="CM047899">
    <property type="protein sequence ID" value="KAJ0102292.1"/>
    <property type="molecule type" value="Genomic_DNA"/>
</dbReference>
<reference evidence="2" key="1">
    <citation type="journal article" date="2023" name="G3 (Bethesda)">
        <title>Genome assembly and association tests identify interacting loci associated with vigor, precocity, and sex in interspecific pistachio rootstocks.</title>
        <authorList>
            <person name="Palmer W."/>
            <person name="Jacygrad E."/>
            <person name="Sagayaradj S."/>
            <person name="Cavanaugh K."/>
            <person name="Han R."/>
            <person name="Bertier L."/>
            <person name="Beede B."/>
            <person name="Kafkas S."/>
            <person name="Golino D."/>
            <person name="Preece J."/>
            <person name="Michelmore R."/>
        </authorList>
    </citation>
    <scope>NUCLEOTIDE SEQUENCE [LARGE SCALE GENOMIC DNA]</scope>
</reference>
<organism evidence="1 2">
    <name type="scientific">Pistacia atlantica</name>
    <dbReference type="NCBI Taxonomy" id="434234"/>
    <lineage>
        <taxon>Eukaryota</taxon>
        <taxon>Viridiplantae</taxon>
        <taxon>Streptophyta</taxon>
        <taxon>Embryophyta</taxon>
        <taxon>Tracheophyta</taxon>
        <taxon>Spermatophyta</taxon>
        <taxon>Magnoliopsida</taxon>
        <taxon>eudicotyledons</taxon>
        <taxon>Gunneridae</taxon>
        <taxon>Pentapetalae</taxon>
        <taxon>rosids</taxon>
        <taxon>malvids</taxon>
        <taxon>Sapindales</taxon>
        <taxon>Anacardiaceae</taxon>
        <taxon>Pistacia</taxon>
    </lineage>
</organism>
<accession>A0ACC1BT42</accession>
<keyword evidence="2" id="KW-1185">Reference proteome</keyword>
<name>A0ACC1BT42_9ROSI</name>
<sequence>MNSAKSLEDNLDDFQKLVIDLTDRGEELGDNTQAILLLNSLPDSYKDVKNAIKYGRENVSLDDVIAALRIRDLEIRTERKGNGDGLYVNARSEKKYNKKGKHCHKNKQESQSNKKVICYFCNKEGDIRRFCKSRLKKLKENGDSEVIAAVAESEVATALMMSSIDDHKDWILDSAWTYHMTPRRD</sequence>
<gene>
    <name evidence="1" type="ORF">Patl1_06084</name>
</gene>
<dbReference type="Proteomes" id="UP001164250">
    <property type="component" value="Chromosome 3"/>
</dbReference>
<protein>
    <submittedName>
        <fullName evidence="1">Uncharacterized protein</fullName>
    </submittedName>
</protein>
<comment type="caution">
    <text evidence="1">The sequence shown here is derived from an EMBL/GenBank/DDBJ whole genome shotgun (WGS) entry which is preliminary data.</text>
</comment>